<dbReference type="PANTHER" id="PTHR48094:SF18">
    <property type="entry name" value="GLUTAMINE AMIDOTRANSFERASE-LIKE CLASS 1 DOMAIN-CONTAINING PROTEIN 1"/>
    <property type="match status" value="1"/>
</dbReference>
<evidence type="ECO:0000256" key="3">
    <source>
        <dbReference type="ARBA" id="ARBA00022525"/>
    </source>
</evidence>
<name>A0AAV2AI78_9ARAC</name>
<dbReference type="InterPro" id="IPR050325">
    <property type="entry name" value="Prot/Nucl_acid_deglycase"/>
</dbReference>
<evidence type="ECO:0000256" key="6">
    <source>
        <dbReference type="ARBA" id="ARBA00039189"/>
    </source>
</evidence>
<dbReference type="PANTHER" id="PTHR48094">
    <property type="entry name" value="PROTEIN/NUCLEIC ACID DEGLYCASE DJ-1-RELATED"/>
    <property type="match status" value="1"/>
</dbReference>
<evidence type="ECO:0000256" key="7">
    <source>
        <dbReference type="ARBA" id="ARBA00042130"/>
    </source>
</evidence>
<dbReference type="Gene3D" id="3.40.50.880">
    <property type="match status" value="1"/>
</dbReference>
<reference evidence="10 11" key="1">
    <citation type="submission" date="2024-04" db="EMBL/GenBank/DDBJ databases">
        <authorList>
            <person name="Rising A."/>
            <person name="Reimegard J."/>
            <person name="Sonavane S."/>
            <person name="Akerstrom W."/>
            <person name="Nylinder S."/>
            <person name="Hedman E."/>
            <person name="Kallberg Y."/>
        </authorList>
    </citation>
    <scope>NUCLEOTIDE SEQUENCE [LARGE SCALE GENOMIC DNA]</scope>
</reference>
<organism evidence="10 11">
    <name type="scientific">Larinioides sclopetarius</name>
    <dbReference type="NCBI Taxonomy" id="280406"/>
    <lineage>
        <taxon>Eukaryota</taxon>
        <taxon>Metazoa</taxon>
        <taxon>Ecdysozoa</taxon>
        <taxon>Arthropoda</taxon>
        <taxon>Chelicerata</taxon>
        <taxon>Arachnida</taxon>
        <taxon>Araneae</taxon>
        <taxon>Araneomorphae</taxon>
        <taxon>Entelegynae</taxon>
        <taxon>Araneoidea</taxon>
        <taxon>Araneidae</taxon>
        <taxon>Larinioides</taxon>
    </lineage>
</organism>
<sequence>MKSLAIPISLQTIDPHRYSCLLIPHSPGAAFDLCGDKDLGQILKNFIQEKKPICAIGMGVAALFSADEGDKWSFSSYSLTAPSIFEMARSPDFETIPVIPEDLIKEKLATYSCSEPDEVHVVIDRHLVTGQNEQSTITAVQNLTLLHNQKYTKKEKSPH</sequence>
<gene>
    <name evidence="10" type="ORF">LARSCL_LOCUS12735</name>
</gene>
<evidence type="ECO:0000313" key="11">
    <source>
        <dbReference type="Proteomes" id="UP001497382"/>
    </source>
</evidence>
<evidence type="ECO:0000256" key="9">
    <source>
        <dbReference type="ARBA" id="ARBA00045408"/>
    </source>
</evidence>
<comment type="function">
    <text evidence="9">Component of the FERRY complex (Five-subunit Endosomal Rab5 and RNA/ribosome intermediary). The FERRY complex directly interacts with mRNAs and RAB5A, and functions as a RAB5A effector involved in the localization and the distribution of specific mRNAs most likely by mediating their endosomal transport. The complex recruits mRNAs and ribosomes to early endosomes through direct mRNA-interaction.</text>
</comment>
<dbReference type="InterPro" id="IPR029062">
    <property type="entry name" value="Class_I_gatase-like"/>
</dbReference>
<dbReference type="GO" id="GO:0019172">
    <property type="term" value="F:glyoxalase III activity"/>
    <property type="evidence" value="ECO:0007669"/>
    <property type="project" value="TreeGrafter"/>
</dbReference>
<dbReference type="GO" id="GO:0019243">
    <property type="term" value="P:methylglyoxal catabolic process to D-lactate via S-lactoyl-glutathione"/>
    <property type="evidence" value="ECO:0007669"/>
    <property type="project" value="TreeGrafter"/>
</dbReference>
<keyword evidence="5" id="KW-0967">Endosome</keyword>
<dbReference type="EMBL" id="CAXIEN010000170">
    <property type="protein sequence ID" value="CAL1283648.1"/>
    <property type="molecule type" value="Genomic_DNA"/>
</dbReference>
<accession>A0AAV2AI78</accession>
<keyword evidence="3" id="KW-0964">Secreted</keyword>
<evidence type="ECO:0000313" key="10">
    <source>
        <dbReference type="EMBL" id="CAL1283648.1"/>
    </source>
</evidence>
<evidence type="ECO:0000256" key="5">
    <source>
        <dbReference type="ARBA" id="ARBA00022753"/>
    </source>
</evidence>
<dbReference type="GO" id="GO:0005769">
    <property type="term" value="C:early endosome"/>
    <property type="evidence" value="ECO:0007669"/>
    <property type="project" value="UniProtKB-SubCell"/>
</dbReference>
<evidence type="ECO:0000256" key="1">
    <source>
        <dbReference type="ARBA" id="ARBA00004412"/>
    </source>
</evidence>
<keyword evidence="11" id="KW-1185">Reference proteome</keyword>
<evidence type="ECO:0000256" key="8">
    <source>
        <dbReference type="ARBA" id="ARBA00044823"/>
    </source>
</evidence>
<proteinExistence type="predicted"/>
<protein>
    <recommendedName>
        <fullName evidence="6">Glutamine amidotransferase-like class 1 domain-containing protein 1</fullName>
    </recommendedName>
    <alternativeName>
        <fullName evidence="8">Ferry endosomal RAB5 effector complex subunit 5</fullName>
    </alternativeName>
    <alternativeName>
        <fullName evidence="7">Parkinson disease 7 domain-containing protein 1</fullName>
    </alternativeName>
</protein>
<dbReference type="Proteomes" id="UP001497382">
    <property type="component" value="Unassembled WGS sequence"/>
</dbReference>
<comment type="subcellular location">
    <subcellularLocation>
        <location evidence="1">Early endosome</location>
    </subcellularLocation>
    <subcellularLocation>
        <location evidence="2">Secreted</location>
    </subcellularLocation>
</comment>
<dbReference type="AlphaFoldDB" id="A0AAV2AI78"/>
<comment type="caution">
    <text evidence="10">The sequence shown here is derived from an EMBL/GenBank/DDBJ whole genome shotgun (WGS) entry which is preliminary data.</text>
</comment>
<dbReference type="GO" id="GO:0005576">
    <property type="term" value="C:extracellular region"/>
    <property type="evidence" value="ECO:0007669"/>
    <property type="project" value="UniProtKB-SubCell"/>
</dbReference>
<dbReference type="SUPFAM" id="SSF52317">
    <property type="entry name" value="Class I glutamine amidotransferase-like"/>
    <property type="match status" value="1"/>
</dbReference>
<evidence type="ECO:0000256" key="4">
    <source>
        <dbReference type="ARBA" id="ARBA00022729"/>
    </source>
</evidence>
<evidence type="ECO:0000256" key="2">
    <source>
        <dbReference type="ARBA" id="ARBA00004613"/>
    </source>
</evidence>
<keyword evidence="4" id="KW-0732">Signal</keyword>